<organism evidence="1 2">
    <name type="scientific">[Clostridium] methylpentosum DSM 5476</name>
    <dbReference type="NCBI Taxonomy" id="537013"/>
    <lineage>
        <taxon>Bacteria</taxon>
        <taxon>Bacillati</taxon>
        <taxon>Bacillota</taxon>
        <taxon>Clostridia</taxon>
        <taxon>Eubacteriales</taxon>
        <taxon>Oscillospiraceae</taxon>
        <taxon>Oscillospiraceae incertae sedis</taxon>
    </lineage>
</organism>
<protein>
    <submittedName>
        <fullName evidence="1">Uncharacterized protein</fullName>
    </submittedName>
</protein>
<proteinExistence type="predicted"/>
<dbReference type="STRING" id="537013.CLOSTMETH_00325"/>
<evidence type="ECO:0000313" key="1">
    <source>
        <dbReference type="EMBL" id="EEG32016.1"/>
    </source>
</evidence>
<dbReference type="HOGENOM" id="CLU_3198131_0_0_9"/>
<sequence length="45" mass="5398">MYPYYETFAGDLFNCKQYFSQQFQICQKICFKFNETIDGTRPIGL</sequence>
<accession>C0E930</accession>
<reference evidence="1 2" key="1">
    <citation type="submission" date="2009-01" db="EMBL/GenBank/DDBJ databases">
        <authorList>
            <person name="Fulton L."/>
            <person name="Clifton S."/>
            <person name="Fulton B."/>
            <person name="Xu J."/>
            <person name="Minx P."/>
            <person name="Pepin K.H."/>
            <person name="Johnson M."/>
            <person name="Bhonagiri V."/>
            <person name="Nash W.E."/>
            <person name="Mardis E.R."/>
            <person name="Wilson R.K."/>
        </authorList>
    </citation>
    <scope>NUCLEOTIDE SEQUENCE [LARGE SCALE GENOMIC DNA]</scope>
    <source>
        <strain evidence="1 2">DSM 5476</strain>
    </source>
</reference>
<gene>
    <name evidence="1" type="ORF">CLOSTMETH_00325</name>
</gene>
<keyword evidence="2" id="KW-1185">Reference proteome</keyword>
<dbReference type="Proteomes" id="UP000003340">
    <property type="component" value="Unassembled WGS sequence"/>
</dbReference>
<reference evidence="1 2" key="2">
    <citation type="submission" date="2009-02" db="EMBL/GenBank/DDBJ databases">
        <title>Draft genome sequence of Clostridium methylpentosum (DSM 5476).</title>
        <authorList>
            <person name="Sudarsanam P."/>
            <person name="Ley R."/>
            <person name="Guruge J."/>
            <person name="Turnbaugh P.J."/>
            <person name="Mahowald M."/>
            <person name="Liep D."/>
            <person name="Gordon J."/>
        </authorList>
    </citation>
    <scope>NUCLEOTIDE SEQUENCE [LARGE SCALE GENOMIC DNA]</scope>
    <source>
        <strain evidence="1 2">DSM 5476</strain>
    </source>
</reference>
<comment type="caution">
    <text evidence="1">The sequence shown here is derived from an EMBL/GenBank/DDBJ whole genome shotgun (WGS) entry which is preliminary data.</text>
</comment>
<evidence type="ECO:0000313" key="2">
    <source>
        <dbReference type="Proteomes" id="UP000003340"/>
    </source>
</evidence>
<name>C0E930_9FIRM</name>
<dbReference type="AlphaFoldDB" id="C0E930"/>
<dbReference type="EMBL" id="ACEC01000016">
    <property type="protein sequence ID" value="EEG32016.1"/>
    <property type="molecule type" value="Genomic_DNA"/>
</dbReference>